<organism evidence="1">
    <name type="scientific">uncultured Planctomycetota bacterium</name>
    <dbReference type="NCBI Taxonomy" id="120965"/>
    <lineage>
        <taxon>Bacteria</taxon>
        <taxon>Pseudomonadati</taxon>
        <taxon>Planctomycetota</taxon>
        <taxon>environmental samples</taxon>
    </lineage>
</organism>
<sequence>MEYPLALARAYVCAGQLGQAERLLQQLLQRWQDSTAVRLALAKVQQRQGRWADVVQTLTPVEKDLAADALLQLAQAMAEAGQRDPEGVLRRGIERFPDHADLRLAWIDAALTRQRYADALERCRTAGDPLRCRPEFQLRAAQAYFHLGLVLGNAEVRSVPGGRAGQFLHDHLLVDRRPGYQRFLCCPRESALYQLRRALDGGLDHSAAHLLHARIWKRLGRPRMGLSILKSRAALLLEQPDDTVLATCCDLALAADALSDYLHFAQQRADRQPRRRNAILFEACLTAAEQYCHQGDEALYIQWLYRAVRICPDDRYVLLRLADAEWAAGRPQQAAPLYHRLLQLKVDHPQRLQILNRLGASQPSSPAP</sequence>
<dbReference type="EC" id="3.4.-.-" evidence="1"/>
<dbReference type="SUPFAM" id="SSF48452">
    <property type="entry name" value="TPR-like"/>
    <property type="match status" value="1"/>
</dbReference>
<reference evidence="1" key="1">
    <citation type="submission" date="2019-04" db="EMBL/GenBank/DDBJ databases">
        <title>Deep-cultivation of Planctomycetes uncovers their unique biology.</title>
        <authorList>
            <person name="Wiegand S."/>
            <person name="Meyerdierks A."/>
            <person name="Amann R."/>
            <person name="Jogler C."/>
        </authorList>
    </citation>
    <scope>NUCLEOTIDE SEQUENCE</scope>
</reference>
<dbReference type="GO" id="GO:0006508">
    <property type="term" value="P:proteolysis"/>
    <property type="evidence" value="ECO:0007669"/>
    <property type="project" value="UniProtKB-KW"/>
</dbReference>
<name>A0A5B8JUG2_9BACT</name>
<protein>
    <submittedName>
        <fullName evidence="1">Beta-barrel assembly-enhancing protease</fullName>
        <ecNumber evidence="1">3.4.-.-</ecNumber>
    </submittedName>
</protein>
<dbReference type="AlphaFoldDB" id="A0A5B8JUG2"/>
<dbReference type="GO" id="GO:0008233">
    <property type="term" value="F:peptidase activity"/>
    <property type="evidence" value="ECO:0007669"/>
    <property type="project" value="UniProtKB-KW"/>
</dbReference>
<evidence type="ECO:0000313" key="1">
    <source>
        <dbReference type="EMBL" id="QDY92654.1"/>
    </source>
</evidence>
<dbReference type="Gene3D" id="1.25.40.10">
    <property type="entry name" value="Tetratricopeptide repeat domain"/>
    <property type="match status" value="3"/>
</dbReference>
<dbReference type="Pfam" id="PF14559">
    <property type="entry name" value="TPR_19"/>
    <property type="match status" value="1"/>
</dbReference>
<keyword evidence="1" id="KW-0378">Hydrolase</keyword>
<gene>
    <name evidence="1" type="primary">bepA</name>
    <name evidence="1" type="ORF">fos2004AM_00023</name>
</gene>
<accession>A0A5B8JUG2</accession>
<dbReference type="InterPro" id="IPR011990">
    <property type="entry name" value="TPR-like_helical_dom_sf"/>
</dbReference>
<keyword evidence="1" id="KW-0645">Protease</keyword>
<proteinExistence type="predicted"/>
<dbReference type="EMBL" id="MK801296">
    <property type="protein sequence ID" value="QDY92654.1"/>
    <property type="molecule type" value="Genomic_DNA"/>
</dbReference>